<evidence type="ECO:0000256" key="1">
    <source>
        <dbReference type="SAM" id="Coils"/>
    </source>
</evidence>
<dbReference type="PROSITE" id="PS50086">
    <property type="entry name" value="TBC_RABGAP"/>
    <property type="match status" value="1"/>
</dbReference>
<keyword evidence="1" id="KW-0175">Coiled coil</keyword>
<dbReference type="SUPFAM" id="SSF47923">
    <property type="entry name" value="Ypt/Rab-GAP domain of gyp1p"/>
    <property type="match status" value="2"/>
</dbReference>
<evidence type="ECO:0000313" key="5">
    <source>
        <dbReference type="Proteomes" id="UP000193560"/>
    </source>
</evidence>
<dbReference type="Pfam" id="PF23436">
    <property type="entry name" value="RabGap-TBC_2"/>
    <property type="match status" value="1"/>
</dbReference>
<dbReference type="SMART" id="SM00164">
    <property type="entry name" value="TBC"/>
    <property type="match status" value="1"/>
</dbReference>
<dbReference type="OrthoDB" id="159449at2759"/>
<evidence type="ECO:0000313" key="4">
    <source>
        <dbReference type="EMBL" id="ORZ24513.1"/>
    </source>
</evidence>
<name>A0A1X2IYZ9_9FUNG</name>
<feature type="compositionally biased region" description="Low complexity" evidence="2">
    <location>
        <begin position="179"/>
        <end position="201"/>
    </location>
</feature>
<organism evidence="4 5">
    <name type="scientific">Absidia repens</name>
    <dbReference type="NCBI Taxonomy" id="90262"/>
    <lineage>
        <taxon>Eukaryota</taxon>
        <taxon>Fungi</taxon>
        <taxon>Fungi incertae sedis</taxon>
        <taxon>Mucoromycota</taxon>
        <taxon>Mucoromycotina</taxon>
        <taxon>Mucoromycetes</taxon>
        <taxon>Mucorales</taxon>
        <taxon>Cunninghamellaceae</taxon>
        <taxon>Absidia</taxon>
    </lineage>
</organism>
<dbReference type="InterPro" id="IPR035969">
    <property type="entry name" value="Rab-GAP_TBC_sf"/>
</dbReference>
<reference evidence="4 5" key="1">
    <citation type="submission" date="2016-07" db="EMBL/GenBank/DDBJ databases">
        <title>Pervasive Adenine N6-methylation of Active Genes in Fungi.</title>
        <authorList>
            <consortium name="DOE Joint Genome Institute"/>
            <person name="Mondo S.J."/>
            <person name="Dannebaum R.O."/>
            <person name="Kuo R.C."/>
            <person name="Labutti K."/>
            <person name="Haridas S."/>
            <person name="Kuo A."/>
            <person name="Salamov A."/>
            <person name="Ahrendt S.R."/>
            <person name="Lipzen A."/>
            <person name="Sullivan W."/>
            <person name="Andreopoulos W.B."/>
            <person name="Clum A."/>
            <person name="Lindquist E."/>
            <person name="Daum C."/>
            <person name="Ramamoorthy G.K."/>
            <person name="Gryganskyi A."/>
            <person name="Culley D."/>
            <person name="Magnuson J.K."/>
            <person name="James T.Y."/>
            <person name="O'Malley M.A."/>
            <person name="Stajich J.E."/>
            <person name="Spatafora J.W."/>
            <person name="Visel A."/>
            <person name="Grigoriev I.V."/>
        </authorList>
    </citation>
    <scope>NUCLEOTIDE SEQUENCE [LARGE SCALE GENOMIC DNA]</scope>
    <source>
        <strain evidence="4 5">NRRL 1336</strain>
    </source>
</reference>
<evidence type="ECO:0000259" key="3">
    <source>
        <dbReference type="PROSITE" id="PS50086"/>
    </source>
</evidence>
<dbReference type="PANTHER" id="PTHR47219">
    <property type="entry name" value="RAB GTPASE-ACTIVATING PROTEIN 1-LIKE"/>
    <property type="match status" value="1"/>
</dbReference>
<dbReference type="STRING" id="90262.A0A1X2IYZ9"/>
<protein>
    <submittedName>
        <fullName evidence="4">Rab-GTPase-TBC domain-domain-containing protein</fullName>
    </submittedName>
</protein>
<gene>
    <name evidence="4" type="ORF">BCR42DRAFT_365932</name>
</gene>
<feature type="coiled-coil region" evidence="1">
    <location>
        <begin position="557"/>
        <end position="605"/>
    </location>
</feature>
<dbReference type="PANTHER" id="PTHR47219:SF9">
    <property type="entry name" value="GTPASE ACTIVATING PROTEIN AND CENTROSOME-ASSOCIATED, ISOFORM B"/>
    <property type="match status" value="1"/>
</dbReference>
<evidence type="ECO:0000256" key="2">
    <source>
        <dbReference type="SAM" id="MobiDB-lite"/>
    </source>
</evidence>
<proteinExistence type="predicted"/>
<feature type="coiled-coil region" evidence="1">
    <location>
        <begin position="656"/>
        <end position="683"/>
    </location>
</feature>
<dbReference type="AlphaFoldDB" id="A0A1X2IYZ9"/>
<accession>A0A1X2IYZ9</accession>
<sequence>MIQTIDIAKQDIKHQITNETSSSSSLINSTYNDGLLADDVNQQHQPITTTPHTAQTTASSINDTIQQQRGRSQTITQKNINNNLYLNDQDKLHHAIQKFDTMEHKESLDSDSDSELESDHHIHSNRSTVTSISSLLSNDTNYDILLARLGSPLSSGIATTATTSNAAGIYTSPTTATQSSYSPCTSTPESSSSSSILSSSSSCAATDHQDNEIDWEFWSQMISNVDQVIKTNKHYLHDIRQGIPASLRGTLWPILSITKNNKNSSNNTNGSSVIGAAVLDDRGYLDLLNKDNIYEKAITRDLEVLFGDREGVFMSKADRCKDSLFHLLKAYANYDDHVGYSKGFAYIALPLLLHMPEEEAFCVFVELMNGTYQWKSLYAPPTDGLSRVLFQLDGLIMEHLPKLYHHFGTFGIHSKDYAKTWFTTLFVSSLPSLDCVYSIYDILLAEGTDSLYGFALALLKMNQDQLLALTEQDELLSYLLDSQMGDAYKDEVKKLVQDSVGFKVQKKRLVKLAKEHQQALSSSMSRKRSVSLSTSMSSATNTTTNDMEALHMARQQNKALMDSVKQRQAQLEHLSKEQGQSAKELVDAKMELARARQSNDVLRQQSFDLKKALDALPAEVEDRLKEHIHSLAKKNMGLVDRNSELEYRLSGMEGMLMDIKAKFAQSENERDELNQRLDELRQLVN</sequence>
<feature type="region of interest" description="Disordered" evidence="2">
    <location>
        <begin position="173"/>
        <end position="201"/>
    </location>
</feature>
<dbReference type="GO" id="GO:0005096">
    <property type="term" value="F:GTPase activator activity"/>
    <property type="evidence" value="ECO:0007669"/>
    <property type="project" value="TreeGrafter"/>
</dbReference>
<dbReference type="Proteomes" id="UP000193560">
    <property type="component" value="Unassembled WGS sequence"/>
</dbReference>
<dbReference type="InterPro" id="IPR000195">
    <property type="entry name" value="Rab-GAP-TBC_dom"/>
</dbReference>
<dbReference type="Gene3D" id="1.10.472.80">
    <property type="entry name" value="Ypt/Rab-GAP domain of gyp1p, domain 3"/>
    <property type="match status" value="1"/>
</dbReference>
<feature type="domain" description="Rab-GAP TBC" evidence="3">
    <location>
        <begin position="242"/>
        <end position="447"/>
    </location>
</feature>
<dbReference type="EMBL" id="MCGE01000002">
    <property type="protein sequence ID" value="ORZ24513.1"/>
    <property type="molecule type" value="Genomic_DNA"/>
</dbReference>
<comment type="caution">
    <text evidence="4">The sequence shown here is derived from an EMBL/GenBank/DDBJ whole genome shotgun (WGS) entry which is preliminary data.</text>
</comment>
<dbReference type="InterPro" id="IPR050302">
    <property type="entry name" value="Rab_GAP_TBC_domain"/>
</dbReference>
<feature type="region of interest" description="Disordered" evidence="2">
    <location>
        <begin position="103"/>
        <end position="122"/>
    </location>
</feature>
<keyword evidence="5" id="KW-1185">Reference proteome</keyword>
<dbReference type="Gene3D" id="1.10.8.270">
    <property type="entry name" value="putative rabgap domain of human tbc1 domain family member 14 like domains"/>
    <property type="match status" value="1"/>
</dbReference>
<dbReference type="GO" id="GO:0031267">
    <property type="term" value="F:small GTPase binding"/>
    <property type="evidence" value="ECO:0007669"/>
    <property type="project" value="TreeGrafter"/>
</dbReference>
<dbReference type="Gene3D" id="1.10.10.750">
    <property type="entry name" value="Ypt/Rab-GAP domain of gyp1p, domain 1"/>
    <property type="match status" value="1"/>
</dbReference>